<dbReference type="CDD" id="cd11297">
    <property type="entry name" value="PIN_LabA-like_N_1"/>
    <property type="match status" value="1"/>
</dbReference>
<sequence length="262" mass="30338">MKKQQSNIAMFIDCDNVSAKYIESIFDDLSQYGTVNIRRAYGDWKDKKLHGWENILQDYNIKPIQQFAYTKGKNATDIAMIIDIMDILYTKELEAVVLITSDSDFTPIVTRILSDGLTVYGYGESKTPMAFVNACSQFIYVEKLSILEDEDEDEVENRVINNNQHAVTEAVTKYVGNNYDIRKDYKLINILKQGVERTSDEQGWADVKDMSMYIRKNSSFSQVNYGFKKMADLIKALDLFEMEYIGERKTQLIIRIKGKRNR</sequence>
<reference evidence="2" key="2">
    <citation type="submission" date="2021-04" db="EMBL/GenBank/DDBJ databases">
        <title>Isolation and characterization of a novel species of the genus Sulfurimonas.</title>
        <authorList>
            <person name="Fukui M."/>
        </authorList>
    </citation>
    <scope>NUCLEOTIDE SEQUENCE</scope>
    <source>
        <strain evidence="2">H1576</strain>
    </source>
</reference>
<dbReference type="Pfam" id="PF12872">
    <property type="entry name" value="OST-HTH"/>
    <property type="match status" value="1"/>
</dbReference>
<dbReference type="RefSeq" id="WP_207561669.1">
    <property type="nucleotide sequence ID" value="NZ_CP046072.1"/>
</dbReference>
<feature type="domain" description="HTH OST-type" evidence="1">
    <location>
        <begin position="183"/>
        <end position="258"/>
    </location>
</feature>
<dbReference type="CDD" id="cd10146">
    <property type="entry name" value="LabA_like_C"/>
    <property type="match status" value="1"/>
</dbReference>
<dbReference type="AlphaFoldDB" id="A0A975B256"/>
<dbReference type="InterPro" id="IPR021139">
    <property type="entry name" value="NYN"/>
</dbReference>
<dbReference type="PROSITE" id="PS51644">
    <property type="entry name" value="HTH_OST"/>
    <property type="match status" value="1"/>
</dbReference>
<dbReference type="Gene3D" id="3.40.50.1010">
    <property type="entry name" value="5'-nuclease"/>
    <property type="match status" value="1"/>
</dbReference>
<dbReference type="Pfam" id="PF01936">
    <property type="entry name" value="NYN"/>
    <property type="match status" value="1"/>
</dbReference>
<evidence type="ECO:0000259" key="1">
    <source>
        <dbReference type="PROSITE" id="PS51644"/>
    </source>
</evidence>
<dbReference type="KEGG" id="saqt:GJV85_12305"/>
<dbReference type="GO" id="GO:0004540">
    <property type="term" value="F:RNA nuclease activity"/>
    <property type="evidence" value="ECO:0007669"/>
    <property type="project" value="InterPro"/>
</dbReference>
<dbReference type="Gene3D" id="3.30.420.610">
    <property type="entry name" value="LOTUS domain-like"/>
    <property type="match status" value="1"/>
</dbReference>
<gene>
    <name evidence="2" type="ORF">GJV85_12305</name>
</gene>
<organism evidence="2 3">
    <name type="scientific">Sulfurimonas aquatica</name>
    <dbReference type="NCBI Taxonomy" id="2672570"/>
    <lineage>
        <taxon>Bacteria</taxon>
        <taxon>Pseudomonadati</taxon>
        <taxon>Campylobacterota</taxon>
        <taxon>Epsilonproteobacteria</taxon>
        <taxon>Campylobacterales</taxon>
        <taxon>Sulfurimonadaceae</taxon>
        <taxon>Sulfurimonas</taxon>
    </lineage>
</organism>
<protein>
    <submittedName>
        <fullName evidence="2">NYN domain-containing protein</fullName>
    </submittedName>
</protein>
<name>A0A975B256_9BACT</name>
<dbReference type="PANTHER" id="PTHR35811:SF1">
    <property type="entry name" value="HTH OST-TYPE DOMAIN-CONTAINING PROTEIN"/>
    <property type="match status" value="1"/>
</dbReference>
<dbReference type="InterPro" id="IPR041966">
    <property type="entry name" value="LOTUS-like"/>
</dbReference>
<dbReference type="InterPro" id="IPR025605">
    <property type="entry name" value="OST-HTH/LOTUS_dom"/>
</dbReference>
<dbReference type="PANTHER" id="PTHR35811">
    <property type="entry name" value="SLR1870 PROTEIN"/>
    <property type="match status" value="1"/>
</dbReference>
<evidence type="ECO:0000313" key="3">
    <source>
        <dbReference type="Proteomes" id="UP000671852"/>
    </source>
</evidence>
<proteinExistence type="predicted"/>
<reference evidence="2" key="1">
    <citation type="submission" date="2019-11" db="EMBL/GenBank/DDBJ databases">
        <authorList>
            <person name="Kojima H."/>
        </authorList>
    </citation>
    <scope>NUCLEOTIDE SEQUENCE</scope>
    <source>
        <strain evidence="2">H1576</strain>
    </source>
</reference>
<accession>A0A975B256</accession>
<dbReference type="EMBL" id="CP046072">
    <property type="protein sequence ID" value="QSZ42857.1"/>
    <property type="molecule type" value="Genomic_DNA"/>
</dbReference>
<dbReference type="Proteomes" id="UP000671852">
    <property type="component" value="Chromosome"/>
</dbReference>
<keyword evidence="3" id="KW-1185">Reference proteome</keyword>
<evidence type="ECO:0000313" key="2">
    <source>
        <dbReference type="EMBL" id="QSZ42857.1"/>
    </source>
</evidence>